<dbReference type="EMBL" id="CVOU01000006">
    <property type="protein sequence ID" value="CRI15030.1"/>
    <property type="molecule type" value="Genomic_DNA"/>
</dbReference>
<evidence type="ECO:0000313" key="1">
    <source>
        <dbReference type="EMBL" id="CRI15030.1"/>
    </source>
</evidence>
<reference evidence="1 2" key="1">
    <citation type="submission" date="2015-04" db="EMBL/GenBank/DDBJ databases">
        <authorList>
            <person name="Cao L."/>
            <person name="Gao C.H."/>
        </authorList>
    </citation>
    <scope>NUCLEOTIDE SEQUENCE [LARGE SCALE GENOMIC DNA]</scope>
    <source>
        <strain evidence="1 2">SH3</strain>
    </source>
</reference>
<dbReference type="AlphaFoldDB" id="A0A7U7PXC4"/>
<protein>
    <submittedName>
        <fullName evidence="1">Uncharacterized protein</fullName>
    </submittedName>
</protein>
<sequence>MLGAFMHAQSAGEPKEKQPLVVRGFYACAKRRRTERETTFGC</sequence>
<dbReference type="Proteomes" id="UP000236509">
    <property type="component" value="Unassembled WGS sequence"/>
</dbReference>
<name>A0A7U7PXC4_9STAP</name>
<accession>A0A7U7PXC4</accession>
<gene>
    <name evidence="1" type="ORF">BN1326_140183</name>
</gene>
<proteinExistence type="predicted"/>
<comment type="caution">
    <text evidence="1">The sequence shown here is derived from an EMBL/GenBank/DDBJ whole genome shotgun (WGS) entry which is preliminary data.</text>
</comment>
<keyword evidence="2" id="KW-1185">Reference proteome</keyword>
<evidence type="ECO:0000313" key="2">
    <source>
        <dbReference type="Proteomes" id="UP000236509"/>
    </source>
</evidence>
<organism evidence="1 2">
    <name type="scientific">Staphylococcus argenteus</name>
    <dbReference type="NCBI Taxonomy" id="985002"/>
    <lineage>
        <taxon>Bacteria</taxon>
        <taxon>Bacillati</taxon>
        <taxon>Bacillota</taxon>
        <taxon>Bacilli</taxon>
        <taxon>Bacillales</taxon>
        <taxon>Staphylococcaceae</taxon>
        <taxon>Staphylococcus</taxon>
    </lineage>
</organism>